<reference evidence="2 3" key="1">
    <citation type="journal article" date="2015" name="Nature">
        <title>rRNA introns, odd ribosomes, and small enigmatic genomes across a large radiation of phyla.</title>
        <authorList>
            <person name="Brown C.T."/>
            <person name="Hug L.A."/>
            <person name="Thomas B.C."/>
            <person name="Sharon I."/>
            <person name="Castelle C.J."/>
            <person name="Singh A."/>
            <person name="Wilkins M.J."/>
            <person name="Williams K.H."/>
            <person name="Banfield J.F."/>
        </authorList>
    </citation>
    <scope>NUCLEOTIDE SEQUENCE [LARGE SCALE GENOMIC DNA]</scope>
</reference>
<keyword evidence="1" id="KW-0472">Membrane</keyword>
<sequence>MSINLPWGYIIVSASGGAIIAWALVWYFARNPEKVEKWSSILFWFFSRIWKRLDYWAITLEIQGKLNSFIRDLGNNTTIDFPHAKIRWAGKNDENIQWEEGEVIIVMRDREHKNKNFVHAAHFFVSEILLRKSKKHLSKAQKTSLDLYATKKVLETQSASAVEQFVDDFLAPLIEKDDQVRGLIVQYLKIDTKGVFFPVLINELIILGGKVFLEKPTAEIIIEVKALIDFLEQFAEREDGSDLGSREFIGNHARCAIRIVASRSARERGDTEPHKNGVVALVKRDFENIYLIGMSDQKNVDFMEAVAGACIEEISHLSLLKRYKFPGLVKPRYWESYKVDTYLIHLHNPKGAKYLYGAV</sequence>
<feature type="transmembrane region" description="Helical" evidence="1">
    <location>
        <begin position="6"/>
        <end position="29"/>
    </location>
</feature>
<organism evidence="2 3">
    <name type="scientific">candidate division CPR1 bacterium GW2011_GWA2_42_17</name>
    <dbReference type="NCBI Taxonomy" id="1618341"/>
    <lineage>
        <taxon>Bacteria</taxon>
        <taxon>candidate division CPR1</taxon>
    </lineage>
</organism>
<evidence type="ECO:0000313" key="2">
    <source>
        <dbReference type="EMBL" id="KKS41645.1"/>
    </source>
</evidence>
<protein>
    <submittedName>
        <fullName evidence="2">Uncharacterized protein</fullName>
    </submittedName>
</protein>
<keyword evidence="1" id="KW-0812">Transmembrane</keyword>
<dbReference type="EMBL" id="LCCZ01000052">
    <property type="protein sequence ID" value="KKS41645.1"/>
    <property type="molecule type" value="Genomic_DNA"/>
</dbReference>
<evidence type="ECO:0000313" key="3">
    <source>
        <dbReference type="Proteomes" id="UP000034875"/>
    </source>
</evidence>
<keyword evidence="1" id="KW-1133">Transmembrane helix</keyword>
<accession>A0A0G0YYJ8</accession>
<name>A0A0G0YYJ8_9BACT</name>
<dbReference type="Proteomes" id="UP000034875">
    <property type="component" value="Unassembled WGS sequence"/>
</dbReference>
<gene>
    <name evidence="2" type="ORF">UV05_C0052G0003</name>
</gene>
<proteinExistence type="predicted"/>
<evidence type="ECO:0000256" key="1">
    <source>
        <dbReference type="SAM" id="Phobius"/>
    </source>
</evidence>
<dbReference type="AlphaFoldDB" id="A0A0G0YYJ8"/>
<comment type="caution">
    <text evidence="2">The sequence shown here is derived from an EMBL/GenBank/DDBJ whole genome shotgun (WGS) entry which is preliminary data.</text>
</comment>